<sequence>MLSSEAAKTAPGGRGSFVVDGASSSSEYKVVLPPMPTGSTCLKSVLLHCDLKDFREELKRIAILNDIVELGAFQMNHVWLATLRTSEAQERLVSSKELVVKNLRCVIIDPSTTEVRVRLHWVPFHVHNDAVRRLLEPYGKVIEVGPEMWRVEGFQGVESTTRFVRMTLKSGLTPDDMPHHLRLHGANTIVIPGRVPVGLRCKRAGHIRRECRVPKCSQCFRFGHDKEECMKTYASVTEVQGLEKHAALTMDTEEAEKAARGLGFDAPPSTEQQGKPAGDDGSGEGAVETKRDKSAPHVPEPASGTPASAPTSPEGSKTPTARPSTTETTSERHDDMDETTDSTKRGLKDTPPPPGRHDAQP</sequence>
<keyword evidence="2" id="KW-1185">Reference proteome</keyword>
<reference evidence="1 2" key="1">
    <citation type="journal article" date="2020" name="Cell">
        <title>Large-Scale Comparative Analyses of Tick Genomes Elucidate Their Genetic Diversity and Vector Capacities.</title>
        <authorList>
            <consortium name="Tick Genome and Microbiome Consortium (TIGMIC)"/>
            <person name="Jia N."/>
            <person name="Wang J."/>
            <person name="Shi W."/>
            <person name="Du L."/>
            <person name="Sun Y."/>
            <person name="Zhan W."/>
            <person name="Jiang J.F."/>
            <person name="Wang Q."/>
            <person name="Zhang B."/>
            <person name="Ji P."/>
            <person name="Bell-Sakyi L."/>
            <person name="Cui X.M."/>
            <person name="Yuan T.T."/>
            <person name="Jiang B.G."/>
            <person name="Yang W.F."/>
            <person name="Lam T.T."/>
            <person name="Chang Q.C."/>
            <person name="Ding S.J."/>
            <person name="Wang X.J."/>
            <person name="Zhu J.G."/>
            <person name="Ruan X.D."/>
            <person name="Zhao L."/>
            <person name="Wei J.T."/>
            <person name="Ye R.Z."/>
            <person name="Que T.C."/>
            <person name="Du C.H."/>
            <person name="Zhou Y.H."/>
            <person name="Cheng J.X."/>
            <person name="Dai P.F."/>
            <person name="Guo W.B."/>
            <person name="Han X.H."/>
            <person name="Huang E.J."/>
            <person name="Li L.F."/>
            <person name="Wei W."/>
            <person name="Gao Y.C."/>
            <person name="Liu J.Z."/>
            <person name="Shao H.Z."/>
            <person name="Wang X."/>
            <person name="Wang C.C."/>
            <person name="Yang T.C."/>
            <person name="Huo Q.B."/>
            <person name="Li W."/>
            <person name="Chen H.Y."/>
            <person name="Chen S.E."/>
            <person name="Zhou L.G."/>
            <person name="Ni X.B."/>
            <person name="Tian J.H."/>
            <person name="Sheng Y."/>
            <person name="Liu T."/>
            <person name="Pan Y.S."/>
            <person name="Xia L.Y."/>
            <person name="Li J."/>
            <person name="Zhao F."/>
            <person name="Cao W.C."/>
        </authorList>
    </citation>
    <scope>NUCLEOTIDE SEQUENCE [LARGE SCALE GENOMIC DNA]</scope>
    <source>
        <strain evidence="1">Iper-2018</strain>
    </source>
</reference>
<name>A0AC60Q9T8_IXOPE</name>
<protein>
    <submittedName>
        <fullName evidence="1">Uncharacterized protein</fullName>
    </submittedName>
</protein>
<dbReference type="Proteomes" id="UP000805193">
    <property type="component" value="Unassembled WGS sequence"/>
</dbReference>
<proteinExistence type="predicted"/>
<organism evidence="1 2">
    <name type="scientific">Ixodes persulcatus</name>
    <name type="common">Taiga tick</name>
    <dbReference type="NCBI Taxonomy" id="34615"/>
    <lineage>
        <taxon>Eukaryota</taxon>
        <taxon>Metazoa</taxon>
        <taxon>Ecdysozoa</taxon>
        <taxon>Arthropoda</taxon>
        <taxon>Chelicerata</taxon>
        <taxon>Arachnida</taxon>
        <taxon>Acari</taxon>
        <taxon>Parasitiformes</taxon>
        <taxon>Ixodida</taxon>
        <taxon>Ixodoidea</taxon>
        <taxon>Ixodidae</taxon>
        <taxon>Ixodinae</taxon>
        <taxon>Ixodes</taxon>
    </lineage>
</organism>
<comment type="caution">
    <text evidence="1">The sequence shown here is derived from an EMBL/GenBank/DDBJ whole genome shotgun (WGS) entry which is preliminary data.</text>
</comment>
<evidence type="ECO:0000313" key="2">
    <source>
        <dbReference type="Proteomes" id="UP000805193"/>
    </source>
</evidence>
<dbReference type="EMBL" id="JABSTQ010009320">
    <property type="protein sequence ID" value="KAG0430465.1"/>
    <property type="molecule type" value="Genomic_DNA"/>
</dbReference>
<gene>
    <name evidence="1" type="ORF">HPB47_022667</name>
</gene>
<accession>A0AC60Q9T8</accession>
<evidence type="ECO:0000313" key="1">
    <source>
        <dbReference type="EMBL" id="KAG0430465.1"/>
    </source>
</evidence>